<dbReference type="EMBL" id="OV651831">
    <property type="protein sequence ID" value="CAH1105335.1"/>
    <property type="molecule type" value="Genomic_DNA"/>
</dbReference>
<proteinExistence type="predicted"/>
<organism evidence="1 2">
    <name type="scientific">Psylliodes chrysocephalus</name>
    <dbReference type="NCBI Taxonomy" id="3402493"/>
    <lineage>
        <taxon>Eukaryota</taxon>
        <taxon>Metazoa</taxon>
        <taxon>Ecdysozoa</taxon>
        <taxon>Arthropoda</taxon>
        <taxon>Hexapoda</taxon>
        <taxon>Insecta</taxon>
        <taxon>Pterygota</taxon>
        <taxon>Neoptera</taxon>
        <taxon>Endopterygota</taxon>
        <taxon>Coleoptera</taxon>
        <taxon>Polyphaga</taxon>
        <taxon>Cucujiformia</taxon>
        <taxon>Chrysomeloidea</taxon>
        <taxon>Chrysomelidae</taxon>
        <taxon>Galerucinae</taxon>
        <taxon>Alticini</taxon>
        <taxon>Psylliodes</taxon>
    </lineage>
</organism>
<dbReference type="Proteomes" id="UP001153636">
    <property type="component" value="Chromosome 19"/>
</dbReference>
<dbReference type="OrthoDB" id="6808881at2759"/>
<dbReference type="AlphaFoldDB" id="A0A9P0GD07"/>
<evidence type="ECO:0000313" key="2">
    <source>
        <dbReference type="Proteomes" id="UP001153636"/>
    </source>
</evidence>
<protein>
    <submittedName>
        <fullName evidence="1">Uncharacterized protein</fullName>
    </submittedName>
</protein>
<keyword evidence="2" id="KW-1185">Reference proteome</keyword>
<accession>A0A9P0GD07</accession>
<sequence length="127" mass="14478">MPPGNISNDLSNSQLYDLLIKAIKDHIEVLKSEININIQDLSNKVETVDTKVAIANDIPYEDRQVQRVLKVHLRNAKRQNNRARIRGNKLEIDGKFFTLDDLSNLEVLASEKDDSYGEGEEEEAENE</sequence>
<name>A0A9P0GD07_9CUCU</name>
<reference evidence="1" key="1">
    <citation type="submission" date="2022-01" db="EMBL/GenBank/DDBJ databases">
        <authorList>
            <person name="King R."/>
        </authorList>
    </citation>
    <scope>NUCLEOTIDE SEQUENCE</scope>
</reference>
<gene>
    <name evidence="1" type="ORF">PSYICH_LOCUS6320</name>
</gene>
<evidence type="ECO:0000313" key="1">
    <source>
        <dbReference type="EMBL" id="CAH1105335.1"/>
    </source>
</evidence>